<keyword evidence="3" id="KW-0418">Kinase</keyword>
<feature type="region of interest" description="Disordered" evidence="4">
    <location>
        <begin position="80"/>
        <end position="104"/>
    </location>
</feature>
<name>A0A382IB32_9ZZZZ</name>
<dbReference type="PANTHER" id="PTHR30409:SF1">
    <property type="entry name" value="CARBAMATE KINASE-RELATED"/>
    <property type="match status" value="1"/>
</dbReference>
<proteinExistence type="inferred from homology"/>
<protein>
    <recommendedName>
        <fullName evidence="5">Aspartate/glutamate/uridylate kinase domain-containing protein</fullName>
    </recommendedName>
</protein>
<dbReference type="InterPro" id="IPR003964">
    <property type="entry name" value="Carb_kinase"/>
</dbReference>
<comment type="similarity">
    <text evidence="1">Belongs to the carbamate kinase family.</text>
</comment>
<dbReference type="GO" id="GO:0005829">
    <property type="term" value="C:cytosol"/>
    <property type="evidence" value="ECO:0007669"/>
    <property type="project" value="TreeGrafter"/>
</dbReference>
<dbReference type="GO" id="GO:0019546">
    <property type="term" value="P:L-arginine deiminase pathway"/>
    <property type="evidence" value="ECO:0007669"/>
    <property type="project" value="TreeGrafter"/>
</dbReference>
<evidence type="ECO:0000256" key="2">
    <source>
        <dbReference type="ARBA" id="ARBA00022679"/>
    </source>
</evidence>
<dbReference type="PRINTS" id="PR01469">
    <property type="entry name" value="CARBMTKINASE"/>
</dbReference>
<feature type="domain" description="Aspartate/glutamate/uridylate kinase" evidence="5">
    <location>
        <begin position="3"/>
        <end position="228"/>
    </location>
</feature>
<evidence type="ECO:0000256" key="4">
    <source>
        <dbReference type="SAM" id="MobiDB-lite"/>
    </source>
</evidence>
<dbReference type="GO" id="GO:0008804">
    <property type="term" value="F:carbamate kinase activity"/>
    <property type="evidence" value="ECO:0007669"/>
    <property type="project" value="InterPro"/>
</dbReference>
<keyword evidence="2" id="KW-0808">Transferase</keyword>
<dbReference type="InterPro" id="IPR036393">
    <property type="entry name" value="AceGlu_kinase-like_sf"/>
</dbReference>
<feature type="compositionally biased region" description="Basic and acidic residues" evidence="4">
    <location>
        <begin position="92"/>
        <end position="102"/>
    </location>
</feature>
<accession>A0A382IB32</accession>
<dbReference type="Pfam" id="PF00696">
    <property type="entry name" value="AA_kinase"/>
    <property type="match status" value="1"/>
</dbReference>
<evidence type="ECO:0000256" key="3">
    <source>
        <dbReference type="ARBA" id="ARBA00022777"/>
    </source>
</evidence>
<evidence type="ECO:0000256" key="1">
    <source>
        <dbReference type="ARBA" id="ARBA00011066"/>
    </source>
</evidence>
<reference evidence="6" key="1">
    <citation type="submission" date="2018-05" db="EMBL/GenBank/DDBJ databases">
        <authorList>
            <person name="Lanie J.A."/>
            <person name="Ng W.-L."/>
            <person name="Kazmierczak K.M."/>
            <person name="Andrzejewski T.M."/>
            <person name="Davidsen T.M."/>
            <person name="Wayne K.J."/>
            <person name="Tettelin H."/>
            <person name="Glass J.I."/>
            <person name="Rusch D."/>
            <person name="Podicherti R."/>
            <person name="Tsui H.-C.T."/>
            <person name="Winkler M.E."/>
        </authorList>
    </citation>
    <scope>NUCLEOTIDE SEQUENCE</scope>
</reference>
<dbReference type="SUPFAM" id="SSF53633">
    <property type="entry name" value="Carbamate kinase-like"/>
    <property type="match status" value="1"/>
</dbReference>
<feature type="non-terminal residue" evidence="6">
    <location>
        <position position="1"/>
    </location>
</feature>
<dbReference type="Gene3D" id="3.40.1160.10">
    <property type="entry name" value="Acetylglutamate kinase-like"/>
    <property type="match status" value="1"/>
</dbReference>
<organism evidence="6">
    <name type="scientific">marine metagenome</name>
    <dbReference type="NCBI Taxonomy" id="408172"/>
    <lineage>
        <taxon>unclassified sequences</taxon>
        <taxon>metagenomes</taxon>
        <taxon>ecological metagenomes</taxon>
    </lineage>
</organism>
<dbReference type="InterPro" id="IPR001048">
    <property type="entry name" value="Asp/Glu/Uridylate_kinase"/>
</dbReference>
<dbReference type="AlphaFoldDB" id="A0A382IB32"/>
<evidence type="ECO:0000313" key="6">
    <source>
        <dbReference type="EMBL" id="SVB96954.1"/>
    </source>
</evidence>
<evidence type="ECO:0000259" key="5">
    <source>
        <dbReference type="Pfam" id="PF00696"/>
    </source>
</evidence>
<dbReference type="PANTHER" id="PTHR30409">
    <property type="entry name" value="CARBAMATE KINASE"/>
    <property type="match status" value="1"/>
</dbReference>
<sequence>DLISDGYEPVITHGNGPQVGNLLLKNELSAAVVPAMPLDWCVAQTQATIGFTLVTEIELELRRRSISRTVASVVTRVEVNPEDPSFNSPEKPIGRPREDGTRRLVPSPPPIEILDIPVIEALLNLGVVIVACGGGGIPMIREGGITRGVEAVVDKDLCTALLAERIAAKRMVIVTDVDGVKSNYRSAEERLVRKIGANELRGRLQNGEYPTGSMEPKIRAVLQFIDATGGTAAIGALGQLSALVKGEAGTQIH</sequence>
<gene>
    <name evidence="6" type="ORF">METZ01_LOCUS249808</name>
</gene>
<dbReference type="EMBL" id="UINC01066341">
    <property type="protein sequence ID" value="SVB96954.1"/>
    <property type="molecule type" value="Genomic_DNA"/>
</dbReference>